<sequence length="354" mass="40544">MEISRNLEQVKIILNLAKLQESDVKSESLYIKSNDEASHAVMCSNSLTFELKEAETSNSMLLMPTLNKGPIVETVGERVLKMQEVHGVYHHYYEMKATKPKLQSVRNALKKFPYKGKNSELSKEPLGLTFTELKETILASEEEIFTELHTLPAVKFRNRWRLLHVSFLFGWVSYLDSILREKNVSLEDVGRTEVEDWMAMYDDGNVNTKCISLYIEGDEDNLKWKSAAVSQLFAMYLLPDLRAFDSKDFFNAWQASVPIGVTPCEVHLHGVALVDYDSTPNIVKYLPEFELPEEINDRLDILFRTRAKWTMEAIAPYIQPLTDGNLNVAALLTKYARSSTVNGIKYYSSKYNTK</sequence>
<dbReference type="GO" id="GO:0000775">
    <property type="term" value="C:chromosome, centromeric region"/>
    <property type="evidence" value="ECO:0007669"/>
    <property type="project" value="TreeGrafter"/>
</dbReference>
<dbReference type="GO" id="GO:0031390">
    <property type="term" value="C:Ctf18 RFC-like complex"/>
    <property type="evidence" value="ECO:0007669"/>
    <property type="project" value="InterPro"/>
</dbReference>
<keyword evidence="3" id="KW-0235">DNA replication</keyword>
<dbReference type="Pfam" id="PF09724">
    <property type="entry name" value="Dcc1"/>
    <property type="match status" value="1"/>
</dbReference>
<comment type="similarity">
    <text evidence="1">Belongs to the DCC1 family.</text>
</comment>
<evidence type="ECO:0000256" key="2">
    <source>
        <dbReference type="ARBA" id="ARBA00017682"/>
    </source>
</evidence>
<name>A0A4Y7LLB6_9CRUS</name>
<dbReference type="GO" id="GO:0034088">
    <property type="term" value="P:maintenance of mitotic sister chromatid cohesion"/>
    <property type="evidence" value="ECO:0007669"/>
    <property type="project" value="TreeGrafter"/>
</dbReference>
<proteinExistence type="evidence at transcript level"/>
<reference evidence="4" key="1">
    <citation type="submission" date="2018-08" db="EMBL/GenBank/DDBJ databases">
        <authorList>
            <person name="Cornetti L."/>
        </authorList>
    </citation>
    <scope>NUCLEOTIDE SEQUENCE</scope>
    <source>
        <strain evidence="4">FI-BAL1-1</strain>
    </source>
</reference>
<evidence type="ECO:0000256" key="1">
    <source>
        <dbReference type="ARBA" id="ARBA00007017"/>
    </source>
</evidence>
<dbReference type="AlphaFoldDB" id="A0A4Y7LLB6"/>
<evidence type="ECO:0000313" key="4">
    <source>
        <dbReference type="EMBL" id="SVE69928.1"/>
    </source>
</evidence>
<dbReference type="PANTHER" id="PTHR13395:SF6">
    <property type="entry name" value="SISTER CHROMATID COHESION PROTEIN DCC1"/>
    <property type="match status" value="1"/>
</dbReference>
<accession>A0A4Y7LLB6</accession>
<dbReference type="PANTHER" id="PTHR13395">
    <property type="entry name" value="SISTER CHROMATID COHESION PROTEIN DCC1-RELATED"/>
    <property type="match status" value="1"/>
</dbReference>
<dbReference type="GO" id="GO:0006260">
    <property type="term" value="P:DNA replication"/>
    <property type="evidence" value="ECO:0007669"/>
    <property type="project" value="UniProtKB-KW"/>
</dbReference>
<protein>
    <recommendedName>
        <fullName evidence="2">Sister chromatid cohesion protein DCC1</fullName>
    </recommendedName>
</protein>
<dbReference type="GO" id="GO:0000785">
    <property type="term" value="C:chromatin"/>
    <property type="evidence" value="ECO:0007669"/>
    <property type="project" value="TreeGrafter"/>
</dbReference>
<dbReference type="EMBL" id="LR000309">
    <property type="protein sequence ID" value="SVE69928.1"/>
    <property type="molecule type" value="mRNA"/>
</dbReference>
<dbReference type="InterPro" id="IPR019128">
    <property type="entry name" value="Dcc1"/>
</dbReference>
<organism evidence="4">
    <name type="scientific">Eubosmina coregoni</name>
    <dbReference type="NCBI Taxonomy" id="186181"/>
    <lineage>
        <taxon>Eukaryota</taxon>
        <taxon>Metazoa</taxon>
        <taxon>Ecdysozoa</taxon>
        <taxon>Arthropoda</taxon>
        <taxon>Crustacea</taxon>
        <taxon>Branchiopoda</taxon>
        <taxon>Diplostraca</taxon>
        <taxon>Cladocera</taxon>
        <taxon>Anomopoda</taxon>
        <taxon>Bosminidae</taxon>
        <taxon>Eubosmina</taxon>
    </lineage>
</organism>
<gene>
    <name evidence="4" type="primary">EOG090X09TV</name>
</gene>
<evidence type="ECO:0000256" key="3">
    <source>
        <dbReference type="ARBA" id="ARBA00022705"/>
    </source>
</evidence>